<sequence>MTKSNAKEVRFFILPSRLPKVVDVPVHITQLGENIACFQRGSPYNTLLSKFQKGFMCFYSCKCQTAHKRSFARIPRTWSQTQITTQRASSSHAASGSMMDLWLLESPLHQPYHAINEIMVHRTSDTPTKAANHIVKSSDGTAHVALRADTQASTTPGLVLRTRPC</sequence>
<dbReference type="GeneID" id="85466686"/>
<evidence type="ECO:0000313" key="2">
    <source>
        <dbReference type="Proteomes" id="UP001243989"/>
    </source>
</evidence>
<dbReference type="Proteomes" id="UP001243989">
    <property type="component" value="Unassembled WGS sequence"/>
</dbReference>
<name>A0AAI9ZE56_9PEZI</name>
<dbReference type="EMBL" id="JAHMHQ010000032">
    <property type="protein sequence ID" value="KAK1622879.1"/>
    <property type="molecule type" value="Genomic_DNA"/>
</dbReference>
<accession>A0AAI9ZE56</accession>
<comment type="caution">
    <text evidence="1">The sequence shown here is derived from an EMBL/GenBank/DDBJ whole genome shotgun (WGS) entry which is preliminary data.</text>
</comment>
<proteinExistence type="predicted"/>
<evidence type="ECO:0000313" key="1">
    <source>
        <dbReference type="EMBL" id="KAK1622879.1"/>
    </source>
</evidence>
<protein>
    <submittedName>
        <fullName evidence="1">Uncharacterized protein</fullName>
    </submittedName>
</protein>
<reference evidence="1" key="1">
    <citation type="submission" date="2021-06" db="EMBL/GenBank/DDBJ databases">
        <title>Comparative genomics, transcriptomics and evolutionary studies reveal genomic signatures of adaptation to plant cell wall in hemibiotrophic fungi.</title>
        <authorList>
            <consortium name="DOE Joint Genome Institute"/>
            <person name="Baroncelli R."/>
            <person name="Diaz J.F."/>
            <person name="Benocci T."/>
            <person name="Peng M."/>
            <person name="Battaglia E."/>
            <person name="Haridas S."/>
            <person name="Andreopoulos W."/>
            <person name="Labutti K."/>
            <person name="Pangilinan J."/>
            <person name="Floch G.L."/>
            <person name="Makela M.R."/>
            <person name="Henrissat B."/>
            <person name="Grigoriev I.V."/>
            <person name="Crouch J.A."/>
            <person name="De Vries R.P."/>
            <person name="Sukno S.A."/>
            <person name="Thon M.R."/>
        </authorList>
    </citation>
    <scope>NUCLEOTIDE SEQUENCE</scope>
    <source>
        <strain evidence="1">CBS 102054</strain>
    </source>
</reference>
<gene>
    <name evidence="1" type="ORF">BDP81DRAFT_140582</name>
</gene>
<dbReference type="RefSeq" id="XP_060438874.1">
    <property type="nucleotide sequence ID" value="XM_060581824.1"/>
</dbReference>
<organism evidence="1 2">
    <name type="scientific">Colletotrichum phormii</name>
    <dbReference type="NCBI Taxonomy" id="359342"/>
    <lineage>
        <taxon>Eukaryota</taxon>
        <taxon>Fungi</taxon>
        <taxon>Dikarya</taxon>
        <taxon>Ascomycota</taxon>
        <taxon>Pezizomycotina</taxon>
        <taxon>Sordariomycetes</taxon>
        <taxon>Hypocreomycetidae</taxon>
        <taxon>Glomerellales</taxon>
        <taxon>Glomerellaceae</taxon>
        <taxon>Colletotrichum</taxon>
        <taxon>Colletotrichum acutatum species complex</taxon>
    </lineage>
</organism>
<keyword evidence="2" id="KW-1185">Reference proteome</keyword>
<dbReference type="AlphaFoldDB" id="A0AAI9ZE56"/>